<dbReference type="EMBL" id="CAJVQB010013362">
    <property type="protein sequence ID" value="CAG8761700.1"/>
    <property type="molecule type" value="Genomic_DNA"/>
</dbReference>
<name>A0ABN7VEB5_GIGMA</name>
<evidence type="ECO:0000313" key="1">
    <source>
        <dbReference type="EMBL" id="CAG8761700.1"/>
    </source>
</evidence>
<evidence type="ECO:0000313" key="2">
    <source>
        <dbReference type="Proteomes" id="UP000789901"/>
    </source>
</evidence>
<reference evidence="1 2" key="1">
    <citation type="submission" date="2021-06" db="EMBL/GenBank/DDBJ databases">
        <authorList>
            <person name="Kallberg Y."/>
            <person name="Tangrot J."/>
            <person name="Rosling A."/>
        </authorList>
    </citation>
    <scope>NUCLEOTIDE SEQUENCE [LARGE SCALE GENOMIC DNA]</scope>
    <source>
        <strain evidence="1 2">120-4 pot B 10/14</strain>
    </source>
</reference>
<gene>
    <name evidence="1" type="ORF">GMARGA_LOCUS17560</name>
</gene>
<comment type="caution">
    <text evidence="1">The sequence shown here is derived from an EMBL/GenBank/DDBJ whole genome shotgun (WGS) entry which is preliminary data.</text>
</comment>
<keyword evidence="2" id="KW-1185">Reference proteome</keyword>
<protein>
    <submittedName>
        <fullName evidence="1">37776_t:CDS:1</fullName>
    </submittedName>
</protein>
<accession>A0ABN7VEB5</accession>
<dbReference type="Proteomes" id="UP000789901">
    <property type="component" value="Unassembled WGS sequence"/>
</dbReference>
<sequence length="101" mass="12007">MVLCYLERINNVKATMKHFEIEPKQVYNWCDKKQELLNSAPYVLTLNCEQQAHRNRGLEDNLVFDYELLDEINTNNKPLEEVLNLDNIDGDEYKEVEFNNI</sequence>
<organism evidence="1 2">
    <name type="scientific">Gigaspora margarita</name>
    <dbReference type="NCBI Taxonomy" id="4874"/>
    <lineage>
        <taxon>Eukaryota</taxon>
        <taxon>Fungi</taxon>
        <taxon>Fungi incertae sedis</taxon>
        <taxon>Mucoromycota</taxon>
        <taxon>Glomeromycotina</taxon>
        <taxon>Glomeromycetes</taxon>
        <taxon>Diversisporales</taxon>
        <taxon>Gigasporaceae</taxon>
        <taxon>Gigaspora</taxon>
    </lineage>
</organism>
<proteinExistence type="predicted"/>